<proteinExistence type="predicted"/>
<dbReference type="InParanoid" id="M4F9W1"/>
<sequence length="221" mass="25149">MTHGLLPPTGCRREEIRKTKSPDFYLSDLKEESNPVYTKPEAIDQIFKLPVERRQITFLVSKEVLECCSIWGNMSGTTGEDAMANFNKALEEISAKKAGSKPVVSGEDDEDVQFIRSIKLKPAARLTPFTSKKKQRAQGYSFELPFQCHRFEVNQHHVTEVMPVLLKSGQSASREEAVEEMKDCRSTTQHWCRSTVMPECGPSIFQDRLKPKSHTKLPKYP</sequence>
<dbReference type="HOGENOM" id="CLU_1252200_0_0_1"/>
<dbReference type="Proteomes" id="UP000011750">
    <property type="component" value="Chromosome A09"/>
</dbReference>
<evidence type="ECO:0000313" key="1">
    <source>
        <dbReference type="EnsemblPlants" id="Bra037875.1-P"/>
    </source>
</evidence>
<accession>M4F9W1</accession>
<dbReference type="AlphaFoldDB" id="M4F9W1"/>
<keyword evidence="2" id="KW-1185">Reference proteome</keyword>
<reference evidence="1" key="3">
    <citation type="submission" date="2023-03" db="UniProtKB">
        <authorList>
            <consortium name="EnsemblPlants"/>
        </authorList>
    </citation>
    <scope>IDENTIFICATION</scope>
    <source>
        <strain evidence="1">cv. Chiifu-401-42</strain>
    </source>
</reference>
<protein>
    <submittedName>
        <fullName evidence="1">Uncharacterized protein</fullName>
    </submittedName>
</protein>
<reference evidence="1 2" key="1">
    <citation type="journal article" date="2011" name="Nat. Genet.">
        <title>The genome of the mesopolyploid crop species Brassica rapa.</title>
        <authorList>
            <consortium name="Brassica rapa Genome Sequencing Project Consortium"/>
            <person name="Wang X."/>
            <person name="Wang H."/>
            <person name="Wang J."/>
            <person name="Sun R."/>
            <person name="Wu J."/>
            <person name="Liu S."/>
            <person name="Bai Y."/>
            <person name="Mun J.H."/>
            <person name="Bancroft I."/>
            <person name="Cheng F."/>
            <person name="Huang S."/>
            <person name="Li X."/>
            <person name="Hua W."/>
            <person name="Wang J."/>
            <person name="Wang X."/>
            <person name="Freeling M."/>
            <person name="Pires J.C."/>
            <person name="Paterson A.H."/>
            <person name="Chalhoub B."/>
            <person name="Wang B."/>
            <person name="Hayward A."/>
            <person name="Sharpe A.G."/>
            <person name="Park B.S."/>
            <person name="Weisshaar B."/>
            <person name="Liu B."/>
            <person name="Li B."/>
            <person name="Liu B."/>
            <person name="Tong C."/>
            <person name="Song C."/>
            <person name="Duran C."/>
            <person name="Peng C."/>
            <person name="Geng C."/>
            <person name="Koh C."/>
            <person name="Lin C."/>
            <person name="Edwards D."/>
            <person name="Mu D."/>
            <person name="Shen D."/>
            <person name="Soumpourou E."/>
            <person name="Li F."/>
            <person name="Fraser F."/>
            <person name="Conant G."/>
            <person name="Lassalle G."/>
            <person name="King G.J."/>
            <person name="Bonnema G."/>
            <person name="Tang H."/>
            <person name="Wang H."/>
            <person name="Belcram H."/>
            <person name="Zhou H."/>
            <person name="Hirakawa H."/>
            <person name="Abe H."/>
            <person name="Guo H."/>
            <person name="Wang H."/>
            <person name="Jin H."/>
            <person name="Parkin I.A."/>
            <person name="Batley J."/>
            <person name="Kim J.S."/>
            <person name="Just J."/>
            <person name="Li J."/>
            <person name="Xu J."/>
            <person name="Deng J."/>
            <person name="Kim J.A."/>
            <person name="Li J."/>
            <person name="Yu J."/>
            <person name="Meng J."/>
            <person name="Wang J."/>
            <person name="Min J."/>
            <person name="Poulain J."/>
            <person name="Wang J."/>
            <person name="Hatakeyama K."/>
            <person name="Wu K."/>
            <person name="Wang L."/>
            <person name="Fang L."/>
            <person name="Trick M."/>
            <person name="Links M.G."/>
            <person name="Zhao M."/>
            <person name="Jin M."/>
            <person name="Ramchiary N."/>
            <person name="Drou N."/>
            <person name="Berkman P.J."/>
            <person name="Cai Q."/>
            <person name="Huang Q."/>
            <person name="Li R."/>
            <person name="Tabata S."/>
            <person name="Cheng S."/>
            <person name="Zhang S."/>
            <person name="Zhang S."/>
            <person name="Huang S."/>
            <person name="Sato S."/>
            <person name="Sun S."/>
            <person name="Kwon S.J."/>
            <person name="Choi S.R."/>
            <person name="Lee T.H."/>
            <person name="Fan W."/>
            <person name="Zhao X."/>
            <person name="Tan X."/>
            <person name="Xu X."/>
            <person name="Wang Y."/>
            <person name="Qiu Y."/>
            <person name="Yin Y."/>
            <person name="Li Y."/>
            <person name="Du Y."/>
            <person name="Liao Y."/>
            <person name="Lim Y."/>
            <person name="Narusaka Y."/>
            <person name="Wang Y."/>
            <person name="Wang Z."/>
            <person name="Li Z."/>
            <person name="Wang Z."/>
            <person name="Xiong Z."/>
            <person name="Zhang Z."/>
        </authorList>
    </citation>
    <scope>NUCLEOTIDE SEQUENCE [LARGE SCALE GENOMIC DNA]</scope>
    <source>
        <strain evidence="1 2">cv. Chiifu-401-42</strain>
    </source>
</reference>
<name>M4F9W1_BRACM</name>
<dbReference type="Gramene" id="Bra037875.1">
    <property type="protein sequence ID" value="Bra037875.1-P"/>
    <property type="gene ID" value="Bra037875"/>
</dbReference>
<evidence type="ECO:0000313" key="2">
    <source>
        <dbReference type="Proteomes" id="UP000011750"/>
    </source>
</evidence>
<reference evidence="1 2" key="2">
    <citation type="journal article" date="2018" name="Hortic Res">
        <title>Improved Brassica rapa reference genome by single-molecule sequencing and chromosome conformation capture technologies.</title>
        <authorList>
            <person name="Zhang L."/>
            <person name="Cai X."/>
            <person name="Wu J."/>
            <person name="Liu M."/>
            <person name="Grob S."/>
            <person name="Cheng F."/>
            <person name="Liang J."/>
            <person name="Cai C."/>
            <person name="Liu Z."/>
            <person name="Liu B."/>
            <person name="Wang F."/>
            <person name="Li S."/>
            <person name="Liu F."/>
            <person name="Li X."/>
            <person name="Cheng L."/>
            <person name="Yang W."/>
            <person name="Li M.H."/>
            <person name="Grossniklaus U."/>
            <person name="Zheng H."/>
            <person name="Wang X."/>
        </authorList>
    </citation>
    <scope>NUCLEOTIDE SEQUENCE [LARGE SCALE GENOMIC DNA]</scope>
    <source>
        <strain evidence="1 2">cv. Chiifu-401-42</strain>
    </source>
</reference>
<organism evidence="1 2">
    <name type="scientific">Brassica campestris</name>
    <name type="common">Field mustard</name>
    <dbReference type="NCBI Taxonomy" id="3711"/>
    <lineage>
        <taxon>Eukaryota</taxon>
        <taxon>Viridiplantae</taxon>
        <taxon>Streptophyta</taxon>
        <taxon>Embryophyta</taxon>
        <taxon>Tracheophyta</taxon>
        <taxon>Spermatophyta</taxon>
        <taxon>Magnoliopsida</taxon>
        <taxon>eudicotyledons</taxon>
        <taxon>Gunneridae</taxon>
        <taxon>Pentapetalae</taxon>
        <taxon>rosids</taxon>
        <taxon>malvids</taxon>
        <taxon>Brassicales</taxon>
        <taxon>Brassicaceae</taxon>
        <taxon>Brassiceae</taxon>
        <taxon>Brassica</taxon>
    </lineage>
</organism>
<dbReference type="EnsemblPlants" id="Bra037875.1">
    <property type="protein sequence ID" value="Bra037875.1-P"/>
    <property type="gene ID" value="Bra037875"/>
</dbReference>